<comment type="subcellular location">
    <subcellularLocation>
        <location evidence="1">Nucleus</location>
    </subcellularLocation>
</comment>
<dbReference type="EMBL" id="KV744810">
    <property type="protein sequence ID" value="OCK86003.1"/>
    <property type="molecule type" value="Genomic_DNA"/>
</dbReference>
<dbReference type="GO" id="GO:0000976">
    <property type="term" value="F:transcription cis-regulatory region binding"/>
    <property type="evidence" value="ECO:0007669"/>
    <property type="project" value="TreeGrafter"/>
</dbReference>
<name>A0A8E2ELJ3_9PEZI</name>
<dbReference type="GO" id="GO:0005634">
    <property type="term" value="C:nucleus"/>
    <property type="evidence" value="ECO:0007669"/>
    <property type="project" value="UniProtKB-SubCell"/>
</dbReference>
<accession>A0A8E2ELJ3</accession>
<dbReference type="PROSITE" id="PS00463">
    <property type="entry name" value="ZN2_CY6_FUNGAL_1"/>
    <property type="match status" value="1"/>
</dbReference>
<dbReference type="PANTHER" id="PTHR37534:SF10">
    <property type="entry name" value="ZN(II)2CYS6 TRANSCRIPTION FACTOR (EUROFUNG)"/>
    <property type="match status" value="1"/>
</dbReference>
<organism evidence="5 6">
    <name type="scientific">Lepidopterella palustris CBS 459.81</name>
    <dbReference type="NCBI Taxonomy" id="1314670"/>
    <lineage>
        <taxon>Eukaryota</taxon>
        <taxon>Fungi</taxon>
        <taxon>Dikarya</taxon>
        <taxon>Ascomycota</taxon>
        <taxon>Pezizomycotina</taxon>
        <taxon>Dothideomycetes</taxon>
        <taxon>Pleosporomycetidae</taxon>
        <taxon>Mytilinidiales</taxon>
        <taxon>Argynnaceae</taxon>
        <taxon>Lepidopterella</taxon>
    </lineage>
</organism>
<evidence type="ECO:0000313" key="5">
    <source>
        <dbReference type="EMBL" id="OCK86003.1"/>
    </source>
</evidence>
<feature type="compositionally biased region" description="Basic and acidic residues" evidence="3">
    <location>
        <begin position="108"/>
        <end position="125"/>
    </location>
</feature>
<dbReference type="SUPFAM" id="SSF57701">
    <property type="entry name" value="Zn2/Cys6 DNA-binding domain"/>
    <property type="match status" value="1"/>
</dbReference>
<proteinExistence type="predicted"/>
<evidence type="ECO:0000259" key="4">
    <source>
        <dbReference type="PROSITE" id="PS50048"/>
    </source>
</evidence>
<dbReference type="OrthoDB" id="5278208at2759"/>
<dbReference type="InterPro" id="IPR021858">
    <property type="entry name" value="Fun_TF"/>
</dbReference>
<dbReference type="Pfam" id="PF11951">
    <property type="entry name" value="Fungal_trans_2"/>
    <property type="match status" value="1"/>
</dbReference>
<dbReference type="Gene3D" id="4.10.240.10">
    <property type="entry name" value="Zn(2)-C6 fungal-type DNA-binding domain"/>
    <property type="match status" value="1"/>
</dbReference>
<dbReference type="GO" id="GO:0008270">
    <property type="term" value="F:zinc ion binding"/>
    <property type="evidence" value="ECO:0007669"/>
    <property type="project" value="InterPro"/>
</dbReference>
<dbReference type="GO" id="GO:0045944">
    <property type="term" value="P:positive regulation of transcription by RNA polymerase II"/>
    <property type="evidence" value="ECO:0007669"/>
    <property type="project" value="TreeGrafter"/>
</dbReference>
<dbReference type="Proteomes" id="UP000250266">
    <property type="component" value="Unassembled WGS sequence"/>
</dbReference>
<reference evidence="5 6" key="1">
    <citation type="journal article" date="2016" name="Nat. Commun.">
        <title>Ectomycorrhizal ecology is imprinted in the genome of the dominant symbiotic fungus Cenococcum geophilum.</title>
        <authorList>
            <consortium name="DOE Joint Genome Institute"/>
            <person name="Peter M."/>
            <person name="Kohler A."/>
            <person name="Ohm R.A."/>
            <person name="Kuo A."/>
            <person name="Krutzmann J."/>
            <person name="Morin E."/>
            <person name="Arend M."/>
            <person name="Barry K.W."/>
            <person name="Binder M."/>
            <person name="Choi C."/>
            <person name="Clum A."/>
            <person name="Copeland A."/>
            <person name="Grisel N."/>
            <person name="Haridas S."/>
            <person name="Kipfer T."/>
            <person name="LaButti K."/>
            <person name="Lindquist E."/>
            <person name="Lipzen A."/>
            <person name="Maire R."/>
            <person name="Meier B."/>
            <person name="Mihaltcheva S."/>
            <person name="Molinier V."/>
            <person name="Murat C."/>
            <person name="Poggeler S."/>
            <person name="Quandt C.A."/>
            <person name="Sperisen C."/>
            <person name="Tritt A."/>
            <person name="Tisserant E."/>
            <person name="Crous P.W."/>
            <person name="Henrissat B."/>
            <person name="Nehls U."/>
            <person name="Egli S."/>
            <person name="Spatafora J.W."/>
            <person name="Grigoriev I.V."/>
            <person name="Martin F.M."/>
        </authorList>
    </citation>
    <scope>NUCLEOTIDE SEQUENCE [LARGE SCALE GENOMIC DNA]</scope>
    <source>
        <strain evidence="5 6">CBS 459.81</strain>
    </source>
</reference>
<keyword evidence="6" id="KW-1185">Reference proteome</keyword>
<feature type="domain" description="Zn(2)-C6 fungal-type" evidence="4">
    <location>
        <begin position="51"/>
        <end position="81"/>
    </location>
</feature>
<evidence type="ECO:0000256" key="1">
    <source>
        <dbReference type="ARBA" id="ARBA00004123"/>
    </source>
</evidence>
<feature type="compositionally biased region" description="Polar residues" evidence="3">
    <location>
        <begin position="193"/>
        <end position="205"/>
    </location>
</feature>
<dbReference type="InterPro" id="IPR001138">
    <property type="entry name" value="Zn2Cys6_DnaBD"/>
</dbReference>
<dbReference type="AlphaFoldDB" id="A0A8E2ELJ3"/>
<dbReference type="PANTHER" id="PTHR37534">
    <property type="entry name" value="TRANSCRIPTIONAL ACTIVATOR PROTEIN UGA3"/>
    <property type="match status" value="1"/>
</dbReference>
<dbReference type="GO" id="GO:0000981">
    <property type="term" value="F:DNA-binding transcription factor activity, RNA polymerase II-specific"/>
    <property type="evidence" value="ECO:0007669"/>
    <property type="project" value="InterPro"/>
</dbReference>
<keyword evidence="2" id="KW-0539">Nucleus</keyword>
<dbReference type="PROSITE" id="PS50048">
    <property type="entry name" value="ZN2_CY6_FUNGAL_2"/>
    <property type="match status" value="1"/>
</dbReference>
<dbReference type="Pfam" id="PF00172">
    <property type="entry name" value="Zn_clus"/>
    <property type="match status" value="1"/>
</dbReference>
<evidence type="ECO:0000256" key="2">
    <source>
        <dbReference type="ARBA" id="ARBA00023242"/>
    </source>
</evidence>
<gene>
    <name evidence="5" type="ORF">K432DRAFT_285571</name>
</gene>
<evidence type="ECO:0000313" key="6">
    <source>
        <dbReference type="Proteomes" id="UP000250266"/>
    </source>
</evidence>
<dbReference type="InterPro" id="IPR036864">
    <property type="entry name" value="Zn2-C6_fun-type_DNA-bd_sf"/>
</dbReference>
<feature type="compositionally biased region" description="Low complexity" evidence="3">
    <location>
        <begin position="85"/>
        <end position="100"/>
    </location>
</feature>
<evidence type="ECO:0000256" key="3">
    <source>
        <dbReference type="SAM" id="MobiDB-lite"/>
    </source>
</evidence>
<sequence>MQPLSNEQIHQSYVDYEEEARAMAPAQSVVRARRRTVAGGEHVKHRRTRSGCYTCRNRRVKCDETHPICERCRKGNRDCVYPEPSTSSKSSRSSTKFKNSPQESGSSADEHEHDHDHDHDHDPKEPLPPIPDDDEDDTNIRSLDFTPLTGASSGQFHREPSDTPSLTHDQSPSPSTEGSMTIANPQSRPPLSRSASIQAAKQTGTKPELPRDVRFYLNFHRTHMSWHHYCFKRDADDFLRTTFLEIAVKHEPLLYAVVGFAAYYHTLTKPDGRIQDFLGYYNKSVSLLRLSIQRSKKYTLATLMTILQLASIEELLGDWINLMGHQKAAYQILTSLYSPQTIMQSETLRKVLLWYIRFDLFVGFQSGYETVLGREWFDVCHDYYAQQCRENPNDMTMKYEERFSYSRLLATDVAILFSRKMKGLVSDEAFAAQLVDINRRYTEYEQDVDPVLLDPNAFITDFSGAPPRNPDDIFDPYDKQVLYGGDQWTTNYLLLDFWAIDLMFKLQLSMVERKPPSKETVIRAYKTCQIFEAIEYYPRAPPGALIEAQASFGIATLFLPKDQRHISWFRRKFAKIEASGYIYPTTFRTRMTEDWGVDVTKWWLPNDEGCPPIIRSIKDFIQERTTAPKDQTSEDLRDMKGLFSSLSLADSPDRQSATAGLETGLDGSHDLGLGGVGVSPPNLDEALFYTGNSPDFGWSCEQKVFTVREQFGQDHFPGQ</sequence>
<dbReference type="CDD" id="cd00067">
    <property type="entry name" value="GAL4"/>
    <property type="match status" value="1"/>
</dbReference>
<dbReference type="SMART" id="SM00066">
    <property type="entry name" value="GAL4"/>
    <property type="match status" value="1"/>
</dbReference>
<protein>
    <recommendedName>
        <fullName evidence="4">Zn(2)-C6 fungal-type domain-containing protein</fullName>
    </recommendedName>
</protein>
<feature type="region of interest" description="Disordered" evidence="3">
    <location>
        <begin position="75"/>
        <end position="206"/>
    </location>
</feature>
<feature type="compositionally biased region" description="Polar residues" evidence="3">
    <location>
        <begin position="162"/>
        <end position="186"/>
    </location>
</feature>